<dbReference type="GO" id="GO:0000976">
    <property type="term" value="F:transcription cis-regulatory region binding"/>
    <property type="evidence" value="ECO:0007669"/>
    <property type="project" value="TreeGrafter"/>
</dbReference>
<name>A0A7W4IM53_9PROT</name>
<proteinExistence type="predicted"/>
<dbReference type="InterPro" id="IPR001789">
    <property type="entry name" value="Sig_transdc_resp-reg_receiver"/>
</dbReference>
<feature type="domain" description="Response regulatory" evidence="6">
    <location>
        <begin position="31"/>
        <end position="142"/>
    </location>
</feature>
<dbReference type="GO" id="GO:0006355">
    <property type="term" value="P:regulation of DNA-templated transcription"/>
    <property type="evidence" value="ECO:0007669"/>
    <property type="project" value="TreeGrafter"/>
</dbReference>
<evidence type="ECO:0000259" key="6">
    <source>
        <dbReference type="PROSITE" id="PS50110"/>
    </source>
</evidence>
<feature type="region of interest" description="Disordered" evidence="5">
    <location>
        <begin position="1"/>
        <end position="23"/>
    </location>
</feature>
<protein>
    <submittedName>
        <fullName evidence="7">Response regulator</fullName>
    </submittedName>
</protein>
<gene>
    <name evidence="8" type="ORF">HLH25_12490</name>
    <name evidence="7" type="ORF">HLH26_12800</name>
</gene>
<evidence type="ECO:0000313" key="7">
    <source>
        <dbReference type="EMBL" id="MBB2165396.1"/>
    </source>
</evidence>
<dbReference type="GO" id="GO:0032993">
    <property type="term" value="C:protein-DNA complex"/>
    <property type="evidence" value="ECO:0007669"/>
    <property type="project" value="TreeGrafter"/>
</dbReference>
<dbReference type="PANTHER" id="PTHR48111:SF40">
    <property type="entry name" value="PHOSPHATE REGULON TRANSCRIPTIONAL REGULATORY PROTEIN PHOB"/>
    <property type="match status" value="1"/>
</dbReference>
<organism evidence="7 10">
    <name type="scientific">Gluconacetobacter dulcium</name>
    <dbReference type="NCBI Taxonomy" id="2729096"/>
    <lineage>
        <taxon>Bacteria</taxon>
        <taxon>Pseudomonadati</taxon>
        <taxon>Pseudomonadota</taxon>
        <taxon>Alphaproteobacteria</taxon>
        <taxon>Acetobacterales</taxon>
        <taxon>Acetobacteraceae</taxon>
        <taxon>Gluconacetobacter</taxon>
    </lineage>
</organism>
<evidence type="ECO:0000313" key="9">
    <source>
        <dbReference type="Proteomes" id="UP000540490"/>
    </source>
</evidence>
<feature type="modified residue" description="4-aspartylphosphate" evidence="4">
    <location>
        <position position="81"/>
    </location>
</feature>
<dbReference type="Gene3D" id="3.40.50.2300">
    <property type="match status" value="1"/>
</dbReference>
<keyword evidence="3" id="KW-0238">DNA-binding</keyword>
<dbReference type="PROSITE" id="PS50110">
    <property type="entry name" value="RESPONSE_REGULATORY"/>
    <property type="match status" value="1"/>
</dbReference>
<keyword evidence="9" id="KW-1185">Reference proteome</keyword>
<dbReference type="EMBL" id="JABEQO010000015">
    <property type="protein sequence ID" value="MBB2165396.1"/>
    <property type="molecule type" value="Genomic_DNA"/>
</dbReference>
<dbReference type="GO" id="GO:0000156">
    <property type="term" value="F:phosphorelay response regulator activity"/>
    <property type="evidence" value="ECO:0007669"/>
    <property type="project" value="TreeGrafter"/>
</dbReference>
<evidence type="ECO:0000256" key="2">
    <source>
        <dbReference type="ARBA" id="ARBA00023012"/>
    </source>
</evidence>
<keyword evidence="1 4" id="KW-0597">Phosphoprotein</keyword>
<dbReference type="EMBL" id="JABEQN010000015">
    <property type="protein sequence ID" value="MBB2194437.1"/>
    <property type="molecule type" value="Genomic_DNA"/>
</dbReference>
<dbReference type="Proteomes" id="UP000561077">
    <property type="component" value="Unassembled WGS sequence"/>
</dbReference>
<dbReference type="SUPFAM" id="SSF52172">
    <property type="entry name" value="CheY-like"/>
    <property type="match status" value="1"/>
</dbReference>
<dbReference type="SMART" id="SM00448">
    <property type="entry name" value="REC"/>
    <property type="match status" value="1"/>
</dbReference>
<dbReference type="Proteomes" id="UP000540490">
    <property type="component" value="Unassembled WGS sequence"/>
</dbReference>
<dbReference type="Pfam" id="PF00072">
    <property type="entry name" value="Response_reg"/>
    <property type="match status" value="1"/>
</dbReference>
<keyword evidence="2" id="KW-0902">Two-component regulatory system</keyword>
<dbReference type="GO" id="GO:0005829">
    <property type="term" value="C:cytosol"/>
    <property type="evidence" value="ECO:0007669"/>
    <property type="project" value="TreeGrafter"/>
</dbReference>
<dbReference type="InterPro" id="IPR039420">
    <property type="entry name" value="WalR-like"/>
</dbReference>
<evidence type="ECO:0000256" key="1">
    <source>
        <dbReference type="ARBA" id="ARBA00022553"/>
    </source>
</evidence>
<evidence type="ECO:0000313" key="8">
    <source>
        <dbReference type="EMBL" id="MBB2194437.1"/>
    </source>
</evidence>
<evidence type="ECO:0000313" key="10">
    <source>
        <dbReference type="Proteomes" id="UP000561077"/>
    </source>
</evidence>
<evidence type="ECO:0000256" key="5">
    <source>
        <dbReference type="SAM" id="MobiDB-lite"/>
    </source>
</evidence>
<dbReference type="InterPro" id="IPR011006">
    <property type="entry name" value="CheY-like_superfamily"/>
</dbReference>
<dbReference type="PANTHER" id="PTHR48111">
    <property type="entry name" value="REGULATOR OF RPOS"/>
    <property type="match status" value="1"/>
</dbReference>
<comment type="caution">
    <text evidence="7">The sequence shown here is derived from an EMBL/GenBank/DDBJ whole genome shotgun (WGS) entry which is preliminary data.</text>
</comment>
<reference evidence="9 10" key="1">
    <citation type="submission" date="2020-04" db="EMBL/GenBank/DDBJ databases">
        <title>Description of novel Gluconacetobacter.</title>
        <authorList>
            <person name="Sombolestani A."/>
        </authorList>
    </citation>
    <scope>NUCLEOTIDE SEQUENCE [LARGE SCALE GENOMIC DNA]</scope>
    <source>
        <strain evidence="8 9">LMG 1728</strain>
        <strain evidence="7 10">LMG 1731</strain>
    </source>
</reference>
<sequence>MVENPAIVDPPRGGDLSSDEAAEHATVKDRTILVLEDEFLIAMELEDVLGMEYGAHVHIASTPQAALDILERYPVDAAILDVNIAGESSFPVARVLSERGIPFLFATGYESASSAMEAFSAVPVLAKPYTMSSVVAALRGMIRA</sequence>
<evidence type="ECO:0000256" key="3">
    <source>
        <dbReference type="ARBA" id="ARBA00023125"/>
    </source>
</evidence>
<accession>A0A7W4IM53</accession>
<dbReference type="AlphaFoldDB" id="A0A7W4IM53"/>
<evidence type="ECO:0000256" key="4">
    <source>
        <dbReference type="PROSITE-ProRule" id="PRU00169"/>
    </source>
</evidence>